<dbReference type="Proteomes" id="UP000182444">
    <property type="component" value="Chromosome 1B"/>
</dbReference>
<organism evidence="1 2">
    <name type="scientific">Yarrowia lipolytica</name>
    <name type="common">Candida lipolytica</name>
    <dbReference type="NCBI Taxonomy" id="4952"/>
    <lineage>
        <taxon>Eukaryota</taxon>
        <taxon>Fungi</taxon>
        <taxon>Dikarya</taxon>
        <taxon>Ascomycota</taxon>
        <taxon>Saccharomycotina</taxon>
        <taxon>Dipodascomycetes</taxon>
        <taxon>Dipodascales</taxon>
        <taxon>Dipodascales incertae sedis</taxon>
        <taxon>Yarrowia</taxon>
    </lineage>
</organism>
<proteinExistence type="predicted"/>
<dbReference type="VEuPathDB" id="FungiDB:YALI1_B05730g"/>
<dbReference type="GeneID" id="94582630"/>
<dbReference type="RefSeq" id="XP_068138071.1">
    <property type="nucleotide sequence ID" value="XM_068281970.1"/>
</dbReference>
<reference evidence="1 2" key="1">
    <citation type="journal article" date="2016" name="PLoS ONE">
        <title>Sequence Assembly of Yarrowia lipolytica Strain W29/CLIB89 Shows Transposable Element Diversity.</title>
        <authorList>
            <person name="Magnan C."/>
            <person name="Yu J."/>
            <person name="Chang I."/>
            <person name="Jahn E."/>
            <person name="Kanomata Y."/>
            <person name="Wu J."/>
            <person name="Zeller M."/>
            <person name="Oakes M."/>
            <person name="Baldi P."/>
            <person name="Sandmeyer S."/>
        </authorList>
    </citation>
    <scope>NUCLEOTIDE SEQUENCE [LARGE SCALE GENOMIC DNA]</scope>
    <source>
        <strain evidence="2">CLIB89(W29)</strain>
    </source>
</reference>
<evidence type="ECO:0000313" key="1">
    <source>
        <dbReference type="EMBL" id="AOW01202.1"/>
    </source>
</evidence>
<sequence length="74" mass="8286">MGRKERPGFVMGFISFTYKYMIVWHTDLGGKISACHMPHTVARSAPVLLRNPNEPVQQNVARIVLYASILSAVL</sequence>
<gene>
    <name evidence="1" type="ORF">YALI1_B05730g</name>
</gene>
<dbReference type="AlphaFoldDB" id="A0A1D8N6D4"/>
<protein>
    <submittedName>
        <fullName evidence="1">Uncharacterized protein</fullName>
    </submittedName>
</protein>
<dbReference type="EMBL" id="CP017554">
    <property type="protein sequence ID" value="AOW01202.1"/>
    <property type="molecule type" value="Genomic_DNA"/>
</dbReference>
<name>A0A1D8N6D4_YARLL</name>
<evidence type="ECO:0000313" key="2">
    <source>
        <dbReference type="Proteomes" id="UP000182444"/>
    </source>
</evidence>
<accession>A0A1D8N6D4</accession>